<reference evidence="5" key="1">
    <citation type="submission" date="2022-01" db="UniProtKB">
        <authorList>
            <consortium name="EnsemblMetazoa"/>
        </authorList>
    </citation>
    <scope>IDENTIFICATION</scope>
</reference>
<dbReference type="GO" id="GO:0000398">
    <property type="term" value="P:mRNA splicing, via spliceosome"/>
    <property type="evidence" value="ECO:0007669"/>
    <property type="project" value="InterPro"/>
</dbReference>
<dbReference type="Proteomes" id="UP000494040">
    <property type="component" value="Unassembled WGS sequence"/>
</dbReference>
<keyword evidence="2" id="KW-0539">Nucleus</keyword>
<sequence>MAEEPKKISFGFSKINKKTNLVQTAKLENEENQVEFIACLDNKSIKLVNGEEKKKDLPVIPMKVASTLRESIIQTLNSRKAKTDDKGEPKENGETVENGEPKPLTLDEMAAKEIMEDLQKGENAEESKNANAKVPLPSIGVVSEKEPTLDDYNNMPITDFGLAMLRGMGWDEKKGIGLNEKVVQPAQPPLRPKGMGLGADKAMLGQKNKNDNQDLVMKKGAFVKVKTGPHNNLYGKVEGFGDLPGRILVKLALQGDIVSLSEFMVDLVNQSEYNKNSKVMNLKKFNEFSDIKPQTPNVKVEKPDDKSAIHKDENIRYSKTDKNGPSSVASPERVRTSKQRHSPDADYKRNRSPSSEYDVKPKKKKHHRRHSSQSSDEHHRSKSSKHKRKDRMSPVEKSLKKKHKKHRSAKRSRSREERERSSKRRHSRSRTPKKHSRHRSRS</sequence>
<dbReference type="GO" id="GO:0005681">
    <property type="term" value="C:spliceosomal complex"/>
    <property type="evidence" value="ECO:0007669"/>
    <property type="project" value="TreeGrafter"/>
</dbReference>
<feature type="compositionally biased region" description="Basic residues" evidence="3">
    <location>
        <begin position="361"/>
        <end position="371"/>
    </location>
</feature>
<dbReference type="InterPro" id="IPR000467">
    <property type="entry name" value="G_patch_dom"/>
</dbReference>
<dbReference type="CDD" id="cd13152">
    <property type="entry name" value="KOW_GPKOW_A"/>
    <property type="match status" value="1"/>
</dbReference>
<protein>
    <recommendedName>
        <fullName evidence="4">G-patch domain-containing protein</fullName>
    </recommendedName>
</protein>
<evidence type="ECO:0000313" key="6">
    <source>
        <dbReference type="Proteomes" id="UP000494040"/>
    </source>
</evidence>
<dbReference type="PANTHER" id="PTHR15818:SF2">
    <property type="entry name" value="G-PATCH DOMAIN AND KOW MOTIFS-CONTAINING PROTEIN"/>
    <property type="match status" value="1"/>
</dbReference>
<dbReference type="AlphaFoldDB" id="A0A8I6R8T4"/>
<dbReference type="InterPro" id="IPR026822">
    <property type="entry name" value="Spp2/MOS2_G-patch"/>
</dbReference>
<dbReference type="InterPro" id="IPR041993">
    <property type="entry name" value="GPKOW_KOW1"/>
</dbReference>
<evidence type="ECO:0000256" key="2">
    <source>
        <dbReference type="ARBA" id="ARBA00023242"/>
    </source>
</evidence>
<evidence type="ECO:0000259" key="4">
    <source>
        <dbReference type="PROSITE" id="PS50174"/>
    </source>
</evidence>
<feature type="domain" description="G-patch" evidence="4">
    <location>
        <begin position="157"/>
        <end position="209"/>
    </location>
</feature>
<proteinExistence type="predicted"/>
<dbReference type="OrthoDB" id="5577072at2759"/>
<keyword evidence="6" id="KW-1185">Reference proteome</keyword>
<dbReference type="InterPro" id="IPR045166">
    <property type="entry name" value="Spp2-like"/>
</dbReference>
<name>A0A8I6R8T4_CIMLE</name>
<feature type="region of interest" description="Disordered" evidence="3">
    <location>
        <begin position="294"/>
        <end position="442"/>
    </location>
</feature>
<dbReference type="PANTHER" id="PTHR15818">
    <property type="entry name" value="G PATCH AND KOW-CONTAINING"/>
    <property type="match status" value="1"/>
</dbReference>
<dbReference type="KEGG" id="clec:106661630"/>
<comment type="subcellular location">
    <subcellularLocation>
        <location evidence="1">Nucleus</location>
    </subcellularLocation>
</comment>
<evidence type="ECO:0000313" key="5">
    <source>
        <dbReference type="EnsemblMetazoa" id="XP_014240647.1"/>
    </source>
</evidence>
<feature type="compositionally biased region" description="Basic residues" evidence="3">
    <location>
        <begin position="380"/>
        <end position="390"/>
    </location>
</feature>
<dbReference type="EnsemblMetazoa" id="XM_014385161.2">
    <property type="protein sequence ID" value="XP_014240647.1"/>
    <property type="gene ID" value="LOC106661630"/>
</dbReference>
<feature type="region of interest" description="Disordered" evidence="3">
    <location>
        <begin position="77"/>
        <end position="104"/>
    </location>
</feature>
<dbReference type="Pfam" id="PF12656">
    <property type="entry name" value="G-patch_2"/>
    <property type="match status" value="1"/>
</dbReference>
<feature type="compositionally biased region" description="Basic residues" evidence="3">
    <location>
        <begin position="421"/>
        <end position="442"/>
    </location>
</feature>
<feature type="compositionally biased region" description="Basic residues" evidence="3">
    <location>
        <begin position="399"/>
        <end position="413"/>
    </location>
</feature>
<evidence type="ECO:0000256" key="1">
    <source>
        <dbReference type="ARBA" id="ARBA00004123"/>
    </source>
</evidence>
<dbReference type="PROSITE" id="PS50174">
    <property type="entry name" value="G_PATCH"/>
    <property type="match status" value="1"/>
</dbReference>
<dbReference type="GO" id="GO:0003676">
    <property type="term" value="F:nucleic acid binding"/>
    <property type="evidence" value="ECO:0007669"/>
    <property type="project" value="InterPro"/>
</dbReference>
<evidence type="ECO:0000256" key="3">
    <source>
        <dbReference type="SAM" id="MobiDB-lite"/>
    </source>
</evidence>
<gene>
    <name evidence="5" type="primary">106661630</name>
</gene>
<accession>A0A8I6R8T4</accession>
<feature type="compositionally biased region" description="Basic and acidic residues" evidence="3">
    <location>
        <begin position="81"/>
        <end position="93"/>
    </location>
</feature>
<organism evidence="5 6">
    <name type="scientific">Cimex lectularius</name>
    <name type="common">Bed bug</name>
    <name type="synonym">Acanthia lectularia</name>
    <dbReference type="NCBI Taxonomy" id="79782"/>
    <lineage>
        <taxon>Eukaryota</taxon>
        <taxon>Metazoa</taxon>
        <taxon>Ecdysozoa</taxon>
        <taxon>Arthropoda</taxon>
        <taxon>Hexapoda</taxon>
        <taxon>Insecta</taxon>
        <taxon>Pterygota</taxon>
        <taxon>Neoptera</taxon>
        <taxon>Paraneoptera</taxon>
        <taxon>Hemiptera</taxon>
        <taxon>Heteroptera</taxon>
        <taxon>Panheteroptera</taxon>
        <taxon>Cimicomorpha</taxon>
        <taxon>Cimicidae</taxon>
        <taxon>Cimex</taxon>
    </lineage>
</organism>
<feature type="compositionally biased region" description="Basic and acidic residues" evidence="3">
    <location>
        <begin position="299"/>
        <end position="322"/>
    </location>
</feature>
<dbReference type="OMA" id="CINTAKY"/>